<accession>A0A8S5UUY9</accession>
<dbReference type="InterPro" id="IPR049251">
    <property type="entry name" value="DUF6884"/>
</dbReference>
<reference evidence="2" key="1">
    <citation type="journal article" date="2021" name="Proc. Natl. Acad. Sci. U.S.A.">
        <title>A Catalog of Tens of Thousands of Viruses from Human Metagenomes Reveals Hidden Associations with Chronic Diseases.</title>
        <authorList>
            <person name="Tisza M.J."/>
            <person name="Buck C.B."/>
        </authorList>
    </citation>
    <scope>NUCLEOTIDE SEQUENCE</scope>
    <source>
        <strain evidence="2">CtaDn21</strain>
    </source>
</reference>
<evidence type="ECO:0000259" key="1">
    <source>
        <dbReference type="Pfam" id="PF21818"/>
    </source>
</evidence>
<name>A0A8S5UUY9_9CAUD</name>
<dbReference type="EMBL" id="BK016144">
    <property type="protein sequence ID" value="DAF98295.1"/>
    <property type="molecule type" value="Genomic_DNA"/>
</dbReference>
<sequence>MIAILTCGKSKQRVPAKAIDIYIGNIFQKKLAYVKAFYPNVDIYILSAKYGIIPADLVIEPYDKMVPFRETDFFREWSQMVTEQLQSFDKTEDIVFLGNQHYYKPIDSYFVGQKQVPLLGLKPGQQLGRLTDELNKLQDKKQRKLF</sequence>
<organism evidence="2">
    <name type="scientific">Siphoviridae sp. ctaDn21</name>
    <dbReference type="NCBI Taxonomy" id="2825563"/>
    <lineage>
        <taxon>Viruses</taxon>
        <taxon>Duplodnaviria</taxon>
        <taxon>Heunggongvirae</taxon>
        <taxon>Uroviricota</taxon>
        <taxon>Caudoviricetes</taxon>
    </lineage>
</organism>
<dbReference type="Pfam" id="PF21818">
    <property type="entry name" value="DUF6884"/>
    <property type="match status" value="1"/>
</dbReference>
<proteinExistence type="predicted"/>
<evidence type="ECO:0000313" key="2">
    <source>
        <dbReference type="EMBL" id="DAF98295.1"/>
    </source>
</evidence>
<protein>
    <submittedName>
        <fullName evidence="2">YaaA</fullName>
    </submittedName>
</protein>
<feature type="domain" description="DUF6884" evidence="1">
    <location>
        <begin position="2"/>
        <end position="130"/>
    </location>
</feature>